<sequence length="235" mass="24806">MDFIFMLTRDDRTVTDCLEVLDTIADLGITHIGFKDIGVDPDTLAQLHTRLKDMGATTYLEVVSTHRDQALASVRTATELGVDWLMGGTWIEETLNLLHGTSIGYLPFPGEPLGHPTRLAGTPDRIADDCRRAEAAGCAGVDLLAYRAIDADPLDLVRAARAATTGRLVIAGSITSTDQIQALASAGADAFTIGSAAFDGSLQPHAGTLRSQLAPVVGKVAGDAKRSHAIIRSTS</sequence>
<evidence type="ECO:0000313" key="2">
    <source>
        <dbReference type="EMBL" id="MEU6802704.1"/>
    </source>
</evidence>
<dbReference type="InterPro" id="IPR006062">
    <property type="entry name" value="His_biosynth"/>
</dbReference>
<reference evidence="2 3" key="1">
    <citation type="submission" date="2024-06" db="EMBL/GenBank/DDBJ databases">
        <title>The Natural Products Discovery Center: Release of the First 8490 Sequenced Strains for Exploring Actinobacteria Biosynthetic Diversity.</title>
        <authorList>
            <person name="Kalkreuter E."/>
            <person name="Kautsar S.A."/>
            <person name="Yang D."/>
            <person name="Bader C.D."/>
            <person name="Teijaro C.N."/>
            <person name="Fluegel L."/>
            <person name="Davis C.M."/>
            <person name="Simpson J.R."/>
            <person name="Lauterbach L."/>
            <person name="Steele A.D."/>
            <person name="Gui C."/>
            <person name="Meng S."/>
            <person name="Li G."/>
            <person name="Viehrig K."/>
            <person name="Ye F."/>
            <person name="Su P."/>
            <person name="Kiefer A.F."/>
            <person name="Nichols A."/>
            <person name="Cepeda A.J."/>
            <person name="Yan W."/>
            <person name="Fan B."/>
            <person name="Jiang Y."/>
            <person name="Adhikari A."/>
            <person name="Zheng C.-J."/>
            <person name="Schuster L."/>
            <person name="Cowan T.M."/>
            <person name="Smanski M.J."/>
            <person name="Chevrette M.G."/>
            <person name="De Carvalho L.P.S."/>
            <person name="Shen B."/>
        </authorList>
    </citation>
    <scope>NUCLEOTIDE SEQUENCE [LARGE SCALE GENOMIC DNA]</scope>
    <source>
        <strain evidence="2 3">NPDC046851</strain>
    </source>
</reference>
<dbReference type="InterPro" id="IPR013785">
    <property type="entry name" value="Aldolase_TIM"/>
</dbReference>
<gene>
    <name evidence="2" type="ORF">ABZ931_17065</name>
</gene>
<dbReference type="Gene3D" id="3.20.20.70">
    <property type="entry name" value="Aldolase class I"/>
    <property type="match status" value="1"/>
</dbReference>
<dbReference type="Pfam" id="PF00977">
    <property type="entry name" value="His_biosynth"/>
    <property type="match status" value="1"/>
</dbReference>
<keyword evidence="3" id="KW-1185">Reference proteome</keyword>
<proteinExistence type="inferred from homology"/>
<accession>A0ABV3B0C7</accession>
<keyword evidence="1" id="KW-0368">Histidine biosynthesis</keyword>
<name>A0ABV3B0C7_9ACTN</name>
<dbReference type="EMBL" id="JBEYXT010000068">
    <property type="protein sequence ID" value="MEU6802704.1"/>
    <property type="molecule type" value="Genomic_DNA"/>
</dbReference>
<dbReference type="Proteomes" id="UP001551189">
    <property type="component" value="Unassembled WGS sequence"/>
</dbReference>
<evidence type="ECO:0000256" key="1">
    <source>
        <dbReference type="RuleBase" id="RU003657"/>
    </source>
</evidence>
<comment type="similarity">
    <text evidence="1">Belongs to the HisA/HisF family.</text>
</comment>
<dbReference type="SUPFAM" id="SSF51412">
    <property type="entry name" value="Inosine monophosphate dehydrogenase (IMPDH)"/>
    <property type="match status" value="1"/>
</dbReference>
<dbReference type="RefSeq" id="WP_359696288.1">
    <property type="nucleotide sequence ID" value="NZ_JBEYXT010000068.1"/>
</dbReference>
<organism evidence="2 3">
    <name type="scientific">Streptomyces neyagawaensis</name>
    <dbReference type="NCBI Taxonomy" id="42238"/>
    <lineage>
        <taxon>Bacteria</taxon>
        <taxon>Bacillati</taxon>
        <taxon>Actinomycetota</taxon>
        <taxon>Actinomycetes</taxon>
        <taxon>Kitasatosporales</taxon>
        <taxon>Streptomycetaceae</taxon>
        <taxon>Streptomyces</taxon>
    </lineage>
</organism>
<comment type="caution">
    <text evidence="2">The sequence shown here is derived from an EMBL/GenBank/DDBJ whole genome shotgun (WGS) entry which is preliminary data.</text>
</comment>
<evidence type="ECO:0000313" key="3">
    <source>
        <dbReference type="Proteomes" id="UP001551189"/>
    </source>
</evidence>
<protein>
    <submittedName>
        <fullName evidence="2">HisA/HisF-related TIM barrel protein</fullName>
    </submittedName>
</protein>
<keyword evidence="1" id="KW-0028">Amino-acid biosynthesis</keyword>